<dbReference type="AlphaFoldDB" id="T1GQI6"/>
<dbReference type="EnsemblMetazoa" id="MESCA005894-RA">
    <property type="protein sequence ID" value="MESCA005894-PA"/>
    <property type="gene ID" value="MESCA005894"/>
</dbReference>
<protein>
    <submittedName>
        <fullName evidence="2">Uncharacterized protein</fullName>
    </submittedName>
</protein>
<reference evidence="3" key="1">
    <citation type="submission" date="2013-02" db="EMBL/GenBank/DDBJ databases">
        <authorList>
            <person name="Hughes D."/>
        </authorList>
    </citation>
    <scope>NUCLEOTIDE SEQUENCE</scope>
    <source>
        <strain>Durham</strain>
        <strain evidence="3">NC isolate 2 -- Noor lab</strain>
    </source>
</reference>
<dbReference type="STRING" id="36166.T1GQI6"/>
<evidence type="ECO:0000313" key="2">
    <source>
        <dbReference type="EnsemblMetazoa" id="MESCA005894-PA"/>
    </source>
</evidence>
<dbReference type="EMBL" id="CAQQ02181907">
    <property type="status" value="NOT_ANNOTATED_CDS"/>
    <property type="molecule type" value="Genomic_DNA"/>
</dbReference>
<name>T1GQI6_MEGSC</name>
<dbReference type="EMBL" id="CAQQ02181906">
    <property type="status" value="NOT_ANNOTATED_CDS"/>
    <property type="molecule type" value="Genomic_DNA"/>
</dbReference>
<keyword evidence="3" id="KW-1185">Reference proteome</keyword>
<feature type="compositionally biased region" description="Polar residues" evidence="1">
    <location>
        <begin position="44"/>
        <end position="57"/>
    </location>
</feature>
<dbReference type="Proteomes" id="UP000015102">
    <property type="component" value="Unassembled WGS sequence"/>
</dbReference>
<sequence length="118" mass="12521">MTLSEYSRPNRVGYTNTQSSPQVRVSIVTLPNSILGGGQTGQQNSNSPVINGNGGDFSTTIDSQSSRFQHSFGAGPSLSIDSRLGGGNNGAAIKYGCRFIMHIRLGENHRLICVAAKH</sequence>
<proteinExistence type="predicted"/>
<dbReference type="HOGENOM" id="CLU_2075842_0_0_1"/>
<evidence type="ECO:0000256" key="1">
    <source>
        <dbReference type="SAM" id="MobiDB-lite"/>
    </source>
</evidence>
<reference evidence="2" key="2">
    <citation type="submission" date="2015-06" db="UniProtKB">
        <authorList>
            <consortium name="EnsemblMetazoa"/>
        </authorList>
    </citation>
    <scope>IDENTIFICATION</scope>
</reference>
<feature type="region of interest" description="Disordered" evidence="1">
    <location>
        <begin position="36"/>
        <end position="57"/>
    </location>
</feature>
<accession>T1GQI6</accession>
<evidence type="ECO:0000313" key="3">
    <source>
        <dbReference type="Proteomes" id="UP000015102"/>
    </source>
</evidence>
<organism evidence="2 3">
    <name type="scientific">Megaselia scalaris</name>
    <name type="common">Humpbacked fly</name>
    <name type="synonym">Phora scalaris</name>
    <dbReference type="NCBI Taxonomy" id="36166"/>
    <lineage>
        <taxon>Eukaryota</taxon>
        <taxon>Metazoa</taxon>
        <taxon>Ecdysozoa</taxon>
        <taxon>Arthropoda</taxon>
        <taxon>Hexapoda</taxon>
        <taxon>Insecta</taxon>
        <taxon>Pterygota</taxon>
        <taxon>Neoptera</taxon>
        <taxon>Endopterygota</taxon>
        <taxon>Diptera</taxon>
        <taxon>Brachycera</taxon>
        <taxon>Muscomorpha</taxon>
        <taxon>Platypezoidea</taxon>
        <taxon>Phoridae</taxon>
        <taxon>Megaseliini</taxon>
        <taxon>Megaselia</taxon>
    </lineage>
</organism>